<evidence type="ECO:0000256" key="1">
    <source>
        <dbReference type="SAM" id="Phobius"/>
    </source>
</evidence>
<feature type="transmembrane region" description="Helical" evidence="1">
    <location>
        <begin position="30"/>
        <end position="48"/>
    </location>
</feature>
<keyword evidence="1" id="KW-0472">Membrane</keyword>
<keyword evidence="1" id="KW-1133">Transmembrane helix</keyword>
<dbReference type="InterPro" id="IPR009305">
    <property type="entry name" value="Mpo1-like"/>
</dbReference>
<accession>A0AAU2VF41</accession>
<sequence>MTNTTEPTFETYEEFWPYYVAMHSRAATRWVHLAGTLTGLAISAYGLARGRKRYALALPLIGYGTAWPAHWFIEKNNPATFGHPGWSLRGDRRMISMMLAGRDGELGEIAAKWLAENR</sequence>
<dbReference type="EMBL" id="CP108318">
    <property type="protein sequence ID" value="WTW65269.1"/>
    <property type="molecule type" value="Genomic_DNA"/>
</dbReference>
<name>A0AAU2VF41_9ACTN</name>
<proteinExistence type="predicted"/>
<dbReference type="AlphaFoldDB" id="A0AAU2VF41"/>
<gene>
    <name evidence="2" type="ORF">OG549_34025</name>
</gene>
<dbReference type="PANTHER" id="PTHR34205">
    <property type="entry name" value="TRANSMEMBRANE PROTEIN"/>
    <property type="match status" value="1"/>
</dbReference>
<reference evidence="2" key="1">
    <citation type="submission" date="2022-10" db="EMBL/GenBank/DDBJ databases">
        <title>The complete genomes of actinobacterial strains from the NBC collection.</title>
        <authorList>
            <person name="Joergensen T.S."/>
            <person name="Alvarez Arevalo M."/>
            <person name="Sterndorff E.B."/>
            <person name="Faurdal D."/>
            <person name="Vuksanovic O."/>
            <person name="Mourched A.-S."/>
            <person name="Charusanti P."/>
            <person name="Shaw S."/>
            <person name="Blin K."/>
            <person name="Weber T."/>
        </authorList>
    </citation>
    <scope>NUCLEOTIDE SEQUENCE</scope>
    <source>
        <strain evidence="2">NBC_00003</strain>
    </source>
</reference>
<organism evidence="2">
    <name type="scientific">Streptomyces sp. NBC_00003</name>
    <dbReference type="NCBI Taxonomy" id="2903608"/>
    <lineage>
        <taxon>Bacteria</taxon>
        <taxon>Bacillati</taxon>
        <taxon>Actinomycetota</taxon>
        <taxon>Actinomycetes</taxon>
        <taxon>Kitasatosporales</taxon>
        <taxon>Streptomycetaceae</taxon>
        <taxon>Streptomyces</taxon>
    </lineage>
</organism>
<dbReference type="PANTHER" id="PTHR34205:SF2">
    <property type="entry name" value="DUF962 DOMAIN-CONTAINING PROTEIN"/>
    <property type="match status" value="1"/>
</dbReference>
<protein>
    <submittedName>
        <fullName evidence="2">DUF962 domain-containing protein</fullName>
    </submittedName>
</protein>
<keyword evidence="1" id="KW-0812">Transmembrane</keyword>
<evidence type="ECO:0000313" key="2">
    <source>
        <dbReference type="EMBL" id="WTW65269.1"/>
    </source>
</evidence>
<dbReference type="Pfam" id="PF06127">
    <property type="entry name" value="Mpo1-like"/>
    <property type="match status" value="1"/>
</dbReference>